<evidence type="ECO:0000313" key="3">
    <source>
        <dbReference type="Proteomes" id="UP000467193"/>
    </source>
</evidence>
<evidence type="ECO:0008006" key="4">
    <source>
        <dbReference type="Google" id="ProtNLM"/>
    </source>
</evidence>
<dbReference type="AlphaFoldDB" id="A0A7I7QKN0"/>
<keyword evidence="3" id="KW-1185">Reference proteome</keyword>
<gene>
    <name evidence="2" type="ORF">MSEDJ_06230</name>
</gene>
<feature type="transmembrane region" description="Helical" evidence="1">
    <location>
        <begin position="195"/>
        <end position="214"/>
    </location>
</feature>
<feature type="transmembrane region" description="Helical" evidence="1">
    <location>
        <begin position="362"/>
        <end position="382"/>
    </location>
</feature>
<keyword evidence="1" id="KW-1133">Transmembrane helix</keyword>
<protein>
    <recommendedName>
        <fullName evidence="4">Amino acid permease</fullName>
    </recommendedName>
</protein>
<feature type="transmembrane region" description="Helical" evidence="1">
    <location>
        <begin position="335"/>
        <end position="356"/>
    </location>
</feature>
<feature type="transmembrane region" description="Helical" evidence="1">
    <location>
        <begin position="60"/>
        <end position="82"/>
    </location>
</feature>
<feature type="transmembrane region" description="Helical" evidence="1">
    <location>
        <begin position="305"/>
        <end position="323"/>
    </location>
</feature>
<feature type="transmembrane region" description="Helical" evidence="1">
    <location>
        <begin position="160"/>
        <end position="183"/>
    </location>
</feature>
<name>A0A7I7QKN0_9MYCO</name>
<feature type="transmembrane region" description="Helical" evidence="1">
    <location>
        <begin position="279"/>
        <end position="299"/>
    </location>
</feature>
<feature type="transmembrane region" description="Helical" evidence="1">
    <location>
        <begin position="243"/>
        <end position="267"/>
    </location>
</feature>
<keyword evidence="1" id="KW-0812">Transmembrane</keyword>
<sequence length="389" mass="39725">MSAGAGGNGLGTLAGAIVFGTVIYALVRLRRRAPHGATTGDLVASTLGRGAGETVTILQLAAYTAFAALSATAFGLAVLFAYVDDPLGIDTWLWPLYGLAALTVAAVVAYALPARATAAIAAVLAGVGALGLFYVALAVTAKALTDPDLLINPLPDAGPWTALAVIGALAFAAKGVIGVELITTQSDRVASVGRPMATGIIVAAVVAVTCWYAVRAADPGVARIDGRWATAIAQDLFGDAARYAYAGIAVSLSLAGLLAMMLGIVRLTGTMEAHRVPEVQLVSAVVVAALLVVGMTRAWLHADEIVPWVAMWLLLLVYAVIIEANARLDDGPAGWWLRVVMPAVFLAMILLPIGTARSIVPFLPPLAVTLVIAVLASGVGAAKARHATG</sequence>
<feature type="transmembrane region" description="Helical" evidence="1">
    <location>
        <begin position="6"/>
        <end position="27"/>
    </location>
</feature>
<proteinExistence type="predicted"/>
<organism evidence="2 3">
    <name type="scientific">Mycolicibacterium sediminis</name>
    <dbReference type="NCBI Taxonomy" id="1286180"/>
    <lineage>
        <taxon>Bacteria</taxon>
        <taxon>Bacillati</taxon>
        <taxon>Actinomycetota</taxon>
        <taxon>Actinomycetes</taxon>
        <taxon>Mycobacteriales</taxon>
        <taxon>Mycobacteriaceae</taxon>
        <taxon>Mycolicibacterium</taxon>
    </lineage>
</organism>
<reference evidence="2 3" key="1">
    <citation type="journal article" date="2019" name="Emerg. Microbes Infect.">
        <title>Comprehensive subspecies identification of 175 nontuberculous mycobacteria species based on 7547 genomic profiles.</title>
        <authorList>
            <person name="Matsumoto Y."/>
            <person name="Kinjo T."/>
            <person name="Motooka D."/>
            <person name="Nabeya D."/>
            <person name="Jung N."/>
            <person name="Uechi K."/>
            <person name="Horii T."/>
            <person name="Iida T."/>
            <person name="Fujita J."/>
            <person name="Nakamura S."/>
        </authorList>
    </citation>
    <scope>NUCLEOTIDE SEQUENCE [LARGE SCALE GENOMIC DNA]</scope>
    <source>
        <strain evidence="2 3">JCM 17899</strain>
    </source>
</reference>
<dbReference type="Proteomes" id="UP000467193">
    <property type="component" value="Chromosome"/>
</dbReference>
<dbReference type="KEGG" id="msei:MSEDJ_06230"/>
<evidence type="ECO:0000313" key="2">
    <source>
        <dbReference type="EMBL" id="BBY26527.1"/>
    </source>
</evidence>
<accession>A0A7I7QKN0</accession>
<feature type="transmembrane region" description="Helical" evidence="1">
    <location>
        <begin position="94"/>
        <end position="112"/>
    </location>
</feature>
<dbReference type="EMBL" id="AP022588">
    <property type="protein sequence ID" value="BBY26527.1"/>
    <property type="molecule type" value="Genomic_DNA"/>
</dbReference>
<feature type="transmembrane region" description="Helical" evidence="1">
    <location>
        <begin position="119"/>
        <end position="140"/>
    </location>
</feature>
<evidence type="ECO:0000256" key="1">
    <source>
        <dbReference type="SAM" id="Phobius"/>
    </source>
</evidence>
<keyword evidence="1" id="KW-0472">Membrane</keyword>